<evidence type="ECO:0000256" key="5">
    <source>
        <dbReference type="ARBA" id="ARBA00022989"/>
    </source>
</evidence>
<keyword evidence="9" id="KW-1185">Reference proteome</keyword>
<evidence type="ECO:0000313" key="9">
    <source>
        <dbReference type="Proteomes" id="UP001139410"/>
    </source>
</evidence>
<dbReference type="RefSeq" id="WP_235066674.1">
    <property type="nucleotide sequence ID" value="NZ_JAKFGM010000001.1"/>
</dbReference>
<sequence>MGEGRYASQALSLLRIVAALLFFQHGTSKVLGFPPFPMGDVPVGSLFWIAGVIEIVGGLLLLIGLLSRPVAFILSGEMAVAYWVTHAPQSTFPLLNHGEGAILFCFIFLLIAAAGPGVWSLDASRGRKLVVTEDAGEPVP</sequence>
<accession>A0A9X1TWL5</accession>
<name>A0A9X1TWL5_9SPHN</name>
<evidence type="ECO:0000256" key="4">
    <source>
        <dbReference type="ARBA" id="ARBA00022692"/>
    </source>
</evidence>
<keyword evidence="3" id="KW-1003">Cell membrane</keyword>
<dbReference type="PANTHER" id="PTHR33452">
    <property type="entry name" value="OXIDOREDUCTASE CATD-RELATED"/>
    <property type="match status" value="1"/>
</dbReference>
<proteinExistence type="inferred from homology"/>
<evidence type="ECO:0000256" key="2">
    <source>
        <dbReference type="ARBA" id="ARBA00006679"/>
    </source>
</evidence>
<keyword evidence="4 7" id="KW-0812">Transmembrane</keyword>
<reference evidence="8" key="1">
    <citation type="submission" date="2022-01" db="EMBL/GenBank/DDBJ databases">
        <authorList>
            <person name="Jo J.-H."/>
            <person name="Im W.-T."/>
        </authorList>
    </citation>
    <scope>NUCLEOTIDE SEQUENCE</scope>
    <source>
        <strain evidence="8">G124</strain>
    </source>
</reference>
<keyword evidence="6 7" id="KW-0472">Membrane</keyword>
<feature type="transmembrane region" description="Helical" evidence="7">
    <location>
        <begin position="70"/>
        <end position="88"/>
    </location>
</feature>
<dbReference type="EMBL" id="JAKFGM010000001">
    <property type="protein sequence ID" value="MCF2514195.1"/>
    <property type="molecule type" value="Genomic_DNA"/>
</dbReference>
<feature type="transmembrane region" description="Helical" evidence="7">
    <location>
        <begin position="42"/>
        <end position="63"/>
    </location>
</feature>
<dbReference type="InterPro" id="IPR051907">
    <property type="entry name" value="DoxX-like_oxidoreductase"/>
</dbReference>
<protein>
    <submittedName>
        <fullName evidence="8">DoxX family protein</fullName>
    </submittedName>
</protein>
<dbReference type="GO" id="GO:0005886">
    <property type="term" value="C:plasma membrane"/>
    <property type="evidence" value="ECO:0007669"/>
    <property type="project" value="UniProtKB-SubCell"/>
</dbReference>
<evidence type="ECO:0000256" key="7">
    <source>
        <dbReference type="SAM" id="Phobius"/>
    </source>
</evidence>
<gene>
    <name evidence="8" type="ORF">LVY65_03810</name>
</gene>
<comment type="similarity">
    <text evidence="2">Belongs to the DoxX family.</text>
</comment>
<dbReference type="Pfam" id="PF07681">
    <property type="entry name" value="DoxX"/>
    <property type="match status" value="1"/>
</dbReference>
<dbReference type="Proteomes" id="UP001139410">
    <property type="component" value="Unassembled WGS sequence"/>
</dbReference>
<evidence type="ECO:0000256" key="3">
    <source>
        <dbReference type="ARBA" id="ARBA00022475"/>
    </source>
</evidence>
<comment type="subcellular location">
    <subcellularLocation>
        <location evidence="1">Cell membrane</location>
        <topology evidence="1">Multi-pass membrane protein</topology>
    </subcellularLocation>
</comment>
<keyword evidence="5 7" id="KW-1133">Transmembrane helix</keyword>
<organism evidence="8 9">
    <name type="scientific">Sphingomonas cremea</name>
    <dbReference type="NCBI Taxonomy" id="2904799"/>
    <lineage>
        <taxon>Bacteria</taxon>
        <taxon>Pseudomonadati</taxon>
        <taxon>Pseudomonadota</taxon>
        <taxon>Alphaproteobacteria</taxon>
        <taxon>Sphingomonadales</taxon>
        <taxon>Sphingomonadaceae</taxon>
        <taxon>Sphingomonas</taxon>
    </lineage>
</organism>
<dbReference type="AlphaFoldDB" id="A0A9X1TWL5"/>
<comment type="caution">
    <text evidence="8">The sequence shown here is derived from an EMBL/GenBank/DDBJ whole genome shotgun (WGS) entry which is preliminary data.</text>
</comment>
<evidence type="ECO:0000256" key="6">
    <source>
        <dbReference type="ARBA" id="ARBA00023136"/>
    </source>
</evidence>
<evidence type="ECO:0000313" key="8">
    <source>
        <dbReference type="EMBL" id="MCF2514195.1"/>
    </source>
</evidence>
<evidence type="ECO:0000256" key="1">
    <source>
        <dbReference type="ARBA" id="ARBA00004651"/>
    </source>
</evidence>
<dbReference type="PANTHER" id="PTHR33452:SF4">
    <property type="entry name" value="BLL4328 PROTEIN"/>
    <property type="match status" value="1"/>
</dbReference>
<dbReference type="InterPro" id="IPR032808">
    <property type="entry name" value="DoxX"/>
</dbReference>
<feature type="transmembrane region" description="Helical" evidence="7">
    <location>
        <begin position="100"/>
        <end position="119"/>
    </location>
</feature>